<dbReference type="AlphaFoldDB" id="A0A0L0N2S8"/>
<protein>
    <recommendedName>
        <fullName evidence="1">Heterokaryon incompatibility domain-containing protein</fullName>
    </recommendedName>
</protein>
<dbReference type="OrthoDB" id="2958217at2759"/>
<evidence type="ECO:0000313" key="2">
    <source>
        <dbReference type="EMBL" id="KND88387.1"/>
    </source>
</evidence>
<dbReference type="EMBL" id="LFRF01000026">
    <property type="protein sequence ID" value="KND88387.1"/>
    <property type="molecule type" value="Genomic_DNA"/>
</dbReference>
<dbReference type="STRING" id="1163406.A0A0L0N2S8"/>
<name>A0A0L0N2S8_TOLOC</name>
<proteinExistence type="predicted"/>
<evidence type="ECO:0000259" key="1">
    <source>
        <dbReference type="Pfam" id="PF06985"/>
    </source>
</evidence>
<dbReference type="Pfam" id="PF06985">
    <property type="entry name" value="HET"/>
    <property type="match status" value="1"/>
</dbReference>
<sequence length="675" mass="76664">MAQVSPLCDYCRTVPLDFDELERDFDANRVYHLGSWSRIHHSNCPLCCLVKQAFHQDYAANPNRATPRERLTDVTLAWGRAGTIGGQPAFHLNNFTDQCLCFTVAECDTGGGSELVVDPYFLRQSVDAEVDTARISYWISVCTRTHGANCAVSSNITFGSAYPGLHVLRLIDVEQNCLVQVRDLRPYVALSYIWGAVNGFRLSKLNLPRLLLPGAITDAWAWLPKTIVDAITLVRKLGLRYLWVDALCLLQNDWEDLERGVHVMDQVYERAWLTIIAACGSDSNARLPGVQPGSRKASRLAVEIKPGVHLGLCTALDSLLKSTIYQSRGWTFQEHVLCRRALYFVEDKLFFRCRGADFLECCHNSLRSQEPSLSIASLLPYAIHLKDPLQDYAIMLLYYTERALTNQSDVLRAMAGITRRVSEKAKCRFLQGMPTGAWDVFMVFVANPWLLHRRRGFPSYSWAGWRGRISLDTAIPRKLNEWLERRTWIVWYKRNPSGVTNLVWDLSANENFPAHDESYVGYRRRHNFQPRVPLSFSTVRTAPTEHLSMPGTMPPYPLLQFWTLSAFYKLADVNVLLGSCTLRDRHGTKCGIMMLDGFEESPLFDSAGPFEVILLSESDESFQVTRSFDPWQCYNVMLLEWNQGVAERRGMGRLMQTAVNASFSPGPAWKEIMLG</sequence>
<accession>A0A0L0N2S8</accession>
<reference evidence="2 3" key="1">
    <citation type="journal article" date="2015" name="BMC Genomics">
        <title>The genome of the truffle-parasite Tolypocladium ophioglossoides and the evolution of antifungal peptaibiotics.</title>
        <authorList>
            <person name="Quandt C.A."/>
            <person name="Bushley K.E."/>
            <person name="Spatafora J.W."/>
        </authorList>
    </citation>
    <scope>NUCLEOTIDE SEQUENCE [LARGE SCALE GENOMIC DNA]</scope>
    <source>
        <strain evidence="2 3">CBS 100239</strain>
    </source>
</reference>
<gene>
    <name evidence="2" type="ORF">TOPH_07027</name>
</gene>
<comment type="caution">
    <text evidence="2">The sequence shown here is derived from an EMBL/GenBank/DDBJ whole genome shotgun (WGS) entry which is preliminary data.</text>
</comment>
<feature type="domain" description="Heterokaryon incompatibility" evidence="1">
    <location>
        <begin position="187"/>
        <end position="334"/>
    </location>
</feature>
<dbReference type="InterPro" id="IPR010730">
    <property type="entry name" value="HET"/>
</dbReference>
<keyword evidence="3" id="KW-1185">Reference proteome</keyword>
<dbReference type="PANTHER" id="PTHR33112:SF12">
    <property type="entry name" value="HETEROKARYON INCOMPATIBILITY DOMAIN-CONTAINING PROTEIN"/>
    <property type="match status" value="1"/>
</dbReference>
<organism evidence="2 3">
    <name type="scientific">Tolypocladium ophioglossoides (strain CBS 100239)</name>
    <name type="common">Snaketongue truffleclub</name>
    <name type="synonym">Elaphocordyceps ophioglossoides</name>
    <dbReference type="NCBI Taxonomy" id="1163406"/>
    <lineage>
        <taxon>Eukaryota</taxon>
        <taxon>Fungi</taxon>
        <taxon>Dikarya</taxon>
        <taxon>Ascomycota</taxon>
        <taxon>Pezizomycotina</taxon>
        <taxon>Sordariomycetes</taxon>
        <taxon>Hypocreomycetidae</taxon>
        <taxon>Hypocreales</taxon>
        <taxon>Ophiocordycipitaceae</taxon>
        <taxon>Tolypocladium</taxon>
    </lineage>
</organism>
<evidence type="ECO:0000313" key="3">
    <source>
        <dbReference type="Proteomes" id="UP000036947"/>
    </source>
</evidence>
<dbReference type="PANTHER" id="PTHR33112">
    <property type="entry name" value="DOMAIN PROTEIN, PUTATIVE-RELATED"/>
    <property type="match status" value="1"/>
</dbReference>
<dbReference type="Proteomes" id="UP000036947">
    <property type="component" value="Unassembled WGS sequence"/>
</dbReference>